<sequence>MVLVMPPPSGIPNALNPTTAAVERDAEKREITPAITPDSASASTGDSTEEKDLLSYHPKKNDPGRKKKPTQNPSLLTSDDDETAVEKEDLVDDVETINNGFEGVTLSIDMTGPPETIIVAVLLLRQAILAKPALKVGDRQQLAEINHIIKTALADLLRLKQLDDVKALASTLPSATGVLKGKDVHAHVVALDDLFAASFDDDVGVAKGVVSAKFKLAGAVVGYFYGENIEPQPPSQIDHQE</sequence>
<feature type="compositionally biased region" description="Basic and acidic residues" evidence="1">
    <location>
        <begin position="48"/>
        <end position="64"/>
    </location>
</feature>
<dbReference type="RefSeq" id="WP_112716454.1">
    <property type="nucleotide sequence ID" value="NZ_LS483250.1"/>
</dbReference>
<reference evidence="3" key="1">
    <citation type="submission" date="2018-05" db="EMBL/GenBank/DDBJ databases">
        <authorList>
            <person name="Cea G.-C."/>
            <person name="William W."/>
        </authorList>
    </citation>
    <scope>NUCLEOTIDE SEQUENCE [LARGE SCALE GENOMIC DNA]</scope>
    <source>
        <strain evidence="3">DB21MT 5</strain>
    </source>
</reference>
<feature type="region of interest" description="Disordered" evidence="1">
    <location>
        <begin position="1"/>
        <end position="82"/>
    </location>
</feature>
<dbReference type="Proteomes" id="UP000250163">
    <property type="component" value="Chromosome MORIYA"/>
</dbReference>
<organism evidence="2 3">
    <name type="scientific">Moritella yayanosii</name>
    <dbReference type="NCBI Taxonomy" id="69539"/>
    <lineage>
        <taxon>Bacteria</taxon>
        <taxon>Pseudomonadati</taxon>
        <taxon>Pseudomonadota</taxon>
        <taxon>Gammaproteobacteria</taxon>
        <taxon>Alteromonadales</taxon>
        <taxon>Moritellaceae</taxon>
        <taxon>Moritella</taxon>
    </lineage>
</organism>
<protein>
    <submittedName>
        <fullName evidence="2">Uncharacterized protein</fullName>
    </submittedName>
</protein>
<dbReference type="OrthoDB" id="6399366at2"/>
<dbReference type="EMBL" id="LS483250">
    <property type="protein sequence ID" value="SQD79662.1"/>
    <property type="molecule type" value="Genomic_DNA"/>
</dbReference>
<proteinExistence type="predicted"/>
<feature type="compositionally biased region" description="Basic and acidic residues" evidence="1">
    <location>
        <begin position="22"/>
        <end position="31"/>
    </location>
</feature>
<evidence type="ECO:0000256" key="1">
    <source>
        <dbReference type="SAM" id="MobiDB-lite"/>
    </source>
</evidence>
<dbReference type="KEGG" id="mya:MORIYA_3207"/>
<accession>A0A330LTB6</accession>
<evidence type="ECO:0000313" key="2">
    <source>
        <dbReference type="EMBL" id="SQD79662.1"/>
    </source>
</evidence>
<keyword evidence="3" id="KW-1185">Reference proteome</keyword>
<gene>
    <name evidence="2" type="ORF">MORIYA_3207</name>
</gene>
<feature type="compositionally biased region" description="Pro residues" evidence="1">
    <location>
        <begin position="1"/>
        <end position="10"/>
    </location>
</feature>
<name>A0A330LTB6_9GAMM</name>
<evidence type="ECO:0000313" key="3">
    <source>
        <dbReference type="Proteomes" id="UP000250163"/>
    </source>
</evidence>
<dbReference type="AlphaFoldDB" id="A0A330LTB6"/>